<name>A0A327QYC5_9BACT</name>
<dbReference type="AlphaFoldDB" id="A0A327QYC5"/>
<dbReference type="RefSeq" id="WP_111596868.1">
    <property type="nucleotide sequence ID" value="NZ_QLLL01000002.1"/>
</dbReference>
<dbReference type="Proteomes" id="UP000249547">
    <property type="component" value="Unassembled WGS sequence"/>
</dbReference>
<comment type="caution">
    <text evidence="1">The sequence shown here is derived from an EMBL/GenBank/DDBJ whole genome shotgun (WGS) entry which is preliminary data.</text>
</comment>
<gene>
    <name evidence="1" type="ORF">LX64_01412</name>
</gene>
<evidence type="ECO:0000313" key="1">
    <source>
        <dbReference type="EMBL" id="RAJ08758.1"/>
    </source>
</evidence>
<dbReference type="NCBIfam" id="NF038153">
    <property type="entry name" value="lant_leader_L1a"/>
    <property type="match status" value="1"/>
</dbReference>
<dbReference type="InterPro" id="IPR058238">
    <property type="entry name" value="Lant_leader_dom"/>
</dbReference>
<accession>A0A327QYC5</accession>
<evidence type="ECO:0000313" key="2">
    <source>
        <dbReference type="Proteomes" id="UP000249547"/>
    </source>
</evidence>
<dbReference type="OrthoDB" id="679924at2"/>
<reference evidence="1 2" key="1">
    <citation type="submission" date="2018-06" db="EMBL/GenBank/DDBJ databases">
        <title>Genomic Encyclopedia of Archaeal and Bacterial Type Strains, Phase II (KMG-II): from individual species to whole genera.</title>
        <authorList>
            <person name="Goeker M."/>
        </authorList>
    </citation>
    <scope>NUCLEOTIDE SEQUENCE [LARGE SCALE GENOMIC DNA]</scope>
    <source>
        <strain evidence="1 2">DSM 23857</strain>
    </source>
</reference>
<dbReference type="EMBL" id="QLLL01000002">
    <property type="protein sequence ID" value="RAJ08758.1"/>
    <property type="molecule type" value="Genomic_DNA"/>
</dbReference>
<sequence>MKKKKLTLQKLSFEKSVVAQLSVTQQGNVKGGVDTIQSRCQTYYQTCESTPYTEKDYCVRCNTNTLTV</sequence>
<organism evidence="1 2">
    <name type="scientific">Chitinophaga skermanii</name>
    <dbReference type="NCBI Taxonomy" id="331697"/>
    <lineage>
        <taxon>Bacteria</taxon>
        <taxon>Pseudomonadati</taxon>
        <taxon>Bacteroidota</taxon>
        <taxon>Chitinophagia</taxon>
        <taxon>Chitinophagales</taxon>
        <taxon>Chitinophagaceae</taxon>
        <taxon>Chitinophaga</taxon>
    </lineage>
</organism>
<keyword evidence="2" id="KW-1185">Reference proteome</keyword>
<proteinExistence type="predicted"/>
<evidence type="ECO:0008006" key="3">
    <source>
        <dbReference type="Google" id="ProtNLM"/>
    </source>
</evidence>
<protein>
    <recommendedName>
        <fullName evidence="3">Natural product</fullName>
    </recommendedName>
</protein>